<feature type="domain" description="Tryptophan synthase beta chain-like PALP" evidence="10">
    <location>
        <begin position="17"/>
        <end position="304"/>
    </location>
</feature>
<name>A0A328Q9A3_9EURY</name>
<evidence type="ECO:0000256" key="6">
    <source>
        <dbReference type="ARBA" id="ARBA00022679"/>
    </source>
</evidence>
<dbReference type="GO" id="GO:0004124">
    <property type="term" value="F:cysteine synthase activity"/>
    <property type="evidence" value="ECO:0007669"/>
    <property type="project" value="UniProtKB-EC"/>
</dbReference>
<evidence type="ECO:0000256" key="1">
    <source>
        <dbReference type="ARBA" id="ARBA00001933"/>
    </source>
</evidence>
<keyword evidence="6" id="KW-0808">Transferase</keyword>
<evidence type="ECO:0000256" key="7">
    <source>
        <dbReference type="ARBA" id="ARBA00022898"/>
    </source>
</evidence>
<dbReference type="PANTHER" id="PTHR10314">
    <property type="entry name" value="CYSTATHIONINE BETA-SYNTHASE"/>
    <property type="match status" value="1"/>
</dbReference>
<protein>
    <recommendedName>
        <fullName evidence="4">cysteine synthase</fullName>
        <ecNumber evidence="4">2.5.1.47</ecNumber>
    </recommendedName>
</protein>
<dbReference type="NCBIfam" id="TIGR01136">
    <property type="entry name" value="cysKM"/>
    <property type="match status" value="1"/>
</dbReference>
<keyword evidence="8" id="KW-0198">Cysteine biosynthesis</keyword>
<reference evidence="11 12" key="1">
    <citation type="submission" date="2017-05" db="EMBL/GenBank/DDBJ databases">
        <title>Host range expansion of the Methanosphaera genus to humans and monogastric animals involves recent and extensive reduction in genome content.</title>
        <authorList>
            <person name="Hoedt E.C."/>
            <person name="Volmer J.G."/>
            <person name="Parks D.H."/>
            <person name="Rosewarne C.P."/>
            <person name="Denman S.E."/>
            <person name="Mcsweeney C.S."/>
            <person name="O Cuiv P."/>
            <person name="Hugenholtz P."/>
            <person name="Tyson G.W."/>
            <person name="Morrison M."/>
        </authorList>
    </citation>
    <scope>NUCLEOTIDE SEQUENCE [LARGE SCALE GENOMIC DNA]</scope>
    <source>
        <strain evidence="11 12">PA5</strain>
    </source>
</reference>
<dbReference type="FunFam" id="3.40.50.1100:FF:000067">
    <property type="entry name" value="Cysteine synthase"/>
    <property type="match status" value="1"/>
</dbReference>
<keyword evidence="5" id="KW-0028">Amino-acid biosynthesis</keyword>
<comment type="pathway">
    <text evidence="2">Amino-acid biosynthesis; L-cysteine biosynthesis; L-cysteine from L-serine: step 2/2.</text>
</comment>
<gene>
    <name evidence="11" type="ORF">CA615_02245</name>
</gene>
<evidence type="ECO:0000256" key="9">
    <source>
        <dbReference type="ARBA" id="ARBA00047931"/>
    </source>
</evidence>
<dbReference type="Gene3D" id="3.40.50.1100">
    <property type="match status" value="2"/>
</dbReference>
<evidence type="ECO:0000313" key="12">
    <source>
        <dbReference type="Proteomes" id="UP000248557"/>
    </source>
</evidence>
<evidence type="ECO:0000259" key="10">
    <source>
        <dbReference type="Pfam" id="PF00291"/>
    </source>
</evidence>
<evidence type="ECO:0000256" key="8">
    <source>
        <dbReference type="ARBA" id="ARBA00023192"/>
    </source>
</evidence>
<proteinExistence type="inferred from homology"/>
<dbReference type="SUPFAM" id="SSF53686">
    <property type="entry name" value="Tryptophan synthase beta subunit-like PLP-dependent enzymes"/>
    <property type="match status" value="1"/>
</dbReference>
<dbReference type="InterPro" id="IPR005856">
    <property type="entry name" value="Cys_synth"/>
</dbReference>
<dbReference type="InterPro" id="IPR005859">
    <property type="entry name" value="CysK"/>
</dbReference>
<dbReference type="EMBL" id="NGJK01000025">
    <property type="protein sequence ID" value="RAP03429.1"/>
    <property type="molecule type" value="Genomic_DNA"/>
</dbReference>
<evidence type="ECO:0000256" key="4">
    <source>
        <dbReference type="ARBA" id="ARBA00012681"/>
    </source>
</evidence>
<dbReference type="InterPro" id="IPR036052">
    <property type="entry name" value="TrpB-like_PALP_sf"/>
</dbReference>
<dbReference type="OMA" id="MWGAEII"/>
<dbReference type="InterPro" id="IPR050214">
    <property type="entry name" value="Cys_Synth/Cystath_Beta-Synth"/>
</dbReference>
<dbReference type="InterPro" id="IPR001926">
    <property type="entry name" value="TrpB-like_PALP"/>
</dbReference>
<evidence type="ECO:0000256" key="2">
    <source>
        <dbReference type="ARBA" id="ARBA00004962"/>
    </source>
</evidence>
<dbReference type="AlphaFoldDB" id="A0A328Q9A3"/>
<comment type="caution">
    <text evidence="11">The sequence shown here is derived from an EMBL/GenBank/DDBJ whole genome shotgun (WGS) entry which is preliminary data.</text>
</comment>
<keyword evidence="7" id="KW-0663">Pyridoxal phosphate</keyword>
<dbReference type="GO" id="GO:0005737">
    <property type="term" value="C:cytoplasm"/>
    <property type="evidence" value="ECO:0007669"/>
    <property type="project" value="UniProtKB-ARBA"/>
</dbReference>
<evidence type="ECO:0000256" key="5">
    <source>
        <dbReference type="ARBA" id="ARBA00022605"/>
    </source>
</evidence>
<evidence type="ECO:0000256" key="3">
    <source>
        <dbReference type="ARBA" id="ARBA00007103"/>
    </source>
</evidence>
<organism evidence="11 12">
    <name type="scientific">Methanosphaera stadtmanae</name>
    <dbReference type="NCBI Taxonomy" id="2317"/>
    <lineage>
        <taxon>Archaea</taxon>
        <taxon>Methanobacteriati</taxon>
        <taxon>Methanobacteriota</taxon>
        <taxon>Methanomada group</taxon>
        <taxon>Methanobacteria</taxon>
        <taxon>Methanobacteriales</taxon>
        <taxon>Methanobacteriaceae</taxon>
        <taxon>Methanosphaera</taxon>
    </lineage>
</organism>
<dbReference type="Pfam" id="PF00291">
    <property type="entry name" value="PALP"/>
    <property type="match status" value="1"/>
</dbReference>
<dbReference type="Proteomes" id="UP000248557">
    <property type="component" value="Unassembled WGS sequence"/>
</dbReference>
<comment type="catalytic activity">
    <reaction evidence="9">
        <text>O-acetyl-L-serine + hydrogen sulfide = L-cysteine + acetate</text>
        <dbReference type="Rhea" id="RHEA:14829"/>
        <dbReference type="ChEBI" id="CHEBI:29919"/>
        <dbReference type="ChEBI" id="CHEBI:30089"/>
        <dbReference type="ChEBI" id="CHEBI:35235"/>
        <dbReference type="ChEBI" id="CHEBI:58340"/>
        <dbReference type="EC" id="2.5.1.47"/>
    </reaction>
</comment>
<comment type="similarity">
    <text evidence="3">Belongs to the cysteine synthase/cystathionine beta-synthase family.</text>
</comment>
<dbReference type="CDD" id="cd01561">
    <property type="entry name" value="CBS_like"/>
    <property type="match status" value="1"/>
</dbReference>
<dbReference type="EC" id="2.5.1.47" evidence="4"/>
<evidence type="ECO:0000313" key="11">
    <source>
        <dbReference type="EMBL" id="RAP03429.1"/>
    </source>
</evidence>
<dbReference type="NCBIfam" id="TIGR01139">
    <property type="entry name" value="cysK"/>
    <property type="match status" value="1"/>
</dbReference>
<accession>A0A328Q9A3</accession>
<dbReference type="GO" id="GO:0006535">
    <property type="term" value="P:cysteine biosynthetic process from serine"/>
    <property type="evidence" value="ECO:0007669"/>
    <property type="project" value="InterPro"/>
</dbReference>
<comment type="cofactor">
    <cofactor evidence="1">
        <name>pyridoxal 5'-phosphate</name>
        <dbReference type="ChEBI" id="CHEBI:597326"/>
    </cofactor>
</comment>
<sequence>MAIENIEILKKPIANDITETIGNTPLVKLNRLTEGIDANVLVKLESFNPVSSVKDRVAVSLIEDAEKSGKINKDTTIIEPTSGNTGVALAFAAAAKGYKLKIILPESFSIERRKLVKIFGADLVLTPASEGIPGAIKEAERLNEEIENSIILQQFENPANPEIHERLTGKEILVDTDGDVDIVVGAIGTGGTITGIANAIKKEKDDFKAIGVEAAASPIITEGKKGSHKIQGISPGFIADTLDLDVIDEVVTVEDEDAGKTTIALAQKEGILAGISSGSAVYAALEIAKRPENKGKTIVAVLADTGERYLSVEWLSDLYY</sequence>